<feature type="signal peptide" evidence="1">
    <location>
        <begin position="1"/>
        <end position="24"/>
    </location>
</feature>
<evidence type="ECO:0000256" key="1">
    <source>
        <dbReference type="SAM" id="SignalP"/>
    </source>
</evidence>
<comment type="caution">
    <text evidence="2">The sequence shown here is derived from an EMBL/GenBank/DDBJ whole genome shotgun (WGS) entry which is preliminary data.</text>
</comment>
<sequence>MRKVLVSLAAAAAVTVVGAGQAMAAAPATLPKGFLLDEAKVDGPHRPWEHMKLTDSLRKPLEVNPCDRRTARDGRSASRTFTYVAETVYRSEQVVLYPSEQAAKAAMKSVRADLAACGTGGRGPNRHVYRWKSADAGDEALRIGGFFFENSSRSVIVRKGSAVAVYVRTGLVTKSLPVSQFRPLIKDARTMAAKLCDLPGVCA</sequence>
<feature type="chain" id="PRO_5046220645" description="Sensor domain-containing protein" evidence="1">
    <location>
        <begin position="25"/>
        <end position="203"/>
    </location>
</feature>
<accession>A0ABQ4GQA4</accession>
<dbReference type="EMBL" id="BOOF01000025">
    <property type="protein sequence ID" value="GIH63600.1"/>
    <property type="molecule type" value="Genomic_DNA"/>
</dbReference>
<dbReference type="Proteomes" id="UP000660454">
    <property type="component" value="Unassembled WGS sequence"/>
</dbReference>
<keyword evidence="3" id="KW-1185">Reference proteome</keyword>
<evidence type="ECO:0000313" key="3">
    <source>
        <dbReference type="Proteomes" id="UP000660454"/>
    </source>
</evidence>
<gene>
    <name evidence="2" type="ORF">Msi02_44170</name>
</gene>
<proteinExistence type="predicted"/>
<reference evidence="2 3" key="1">
    <citation type="submission" date="2021-01" db="EMBL/GenBank/DDBJ databases">
        <title>Whole genome shotgun sequence of Microbispora siamensis NBRC 104113.</title>
        <authorList>
            <person name="Komaki H."/>
            <person name="Tamura T."/>
        </authorList>
    </citation>
    <scope>NUCLEOTIDE SEQUENCE [LARGE SCALE GENOMIC DNA]</scope>
    <source>
        <strain evidence="2 3">NBRC 104113</strain>
    </source>
</reference>
<dbReference type="RefSeq" id="WP_204050003.1">
    <property type="nucleotide sequence ID" value="NZ_BOOF01000025.1"/>
</dbReference>
<evidence type="ECO:0000313" key="2">
    <source>
        <dbReference type="EMBL" id="GIH63600.1"/>
    </source>
</evidence>
<organism evidence="2 3">
    <name type="scientific">Microbispora siamensis</name>
    <dbReference type="NCBI Taxonomy" id="564413"/>
    <lineage>
        <taxon>Bacteria</taxon>
        <taxon>Bacillati</taxon>
        <taxon>Actinomycetota</taxon>
        <taxon>Actinomycetes</taxon>
        <taxon>Streptosporangiales</taxon>
        <taxon>Streptosporangiaceae</taxon>
        <taxon>Microbispora</taxon>
    </lineage>
</organism>
<evidence type="ECO:0008006" key="4">
    <source>
        <dbReference type="Google" id="ProtNLM"/>
    </source>
</evidence>
<protein>
    <recommendedName>
        <fullName evidence="4">Sensor domain-containing protein</fullName>
    </recommendedName>
</protein>
<name>A0ABQ4GQA4_9ACTN</name>
<keyword evidence="1" id="KW-0732">Signal</keyword>